<dbReference type="PROSITE" id="PS50110">
    <property type="entry name" value="RESPONSE_REGULATORY"/>
    <property type="match status" value="2"/>
</dbReference>
<dbReference type="InterPro" id="IPR043128">
    <property type="entry name" value="Rev_trsase/Diguanyl_cyclase"/>
</dbReference>
<protein>
    <submittedName>
        <fullName evidence="6">Diguanylate cyclase</fullName>
        <ecNumber evidence="6">2.7.7.65</ecNumber>
    </submittedName>
</protein>
<dbReference type="InterPro" id="IPR008207">
    <property type="entry name" value="Sig_transdc_His_kin_Hpt_dom"/>
</dbReference>
<dbReference type="SMART" id="SM00448">
    <property type="entry name" value="REC"/>
    <property type="match status" value="2"/>
</dbReference>
<dbReference type="CDD" id="cd01949">
    <property type="entry name" value="GGDEF"/>
    <property type="match status" value="1"/>
</dbReference>
<dbReference type="OrthoDB" id="9759607at2"/>
<evidence type="ECO:0000313" key="7">
    <source>
        <dbReference type="Proteomes" id="UP000005316"/>
    </source>
</evidence>
<dbReference type="AlphaFoldDB" id="F9DTZ3"/>
<dbReference type="SMART" id="SM00267">
    <property type="entry name" value="GGDEF"/>
    <property type="match status" value="1"/>
</dbReference>
<dbReference type="GO" id="GO:0043709">
    <property type="term" value="P:cell adhesion involved in single-species biofilm formation"/>
    <property type="evidence" value="ECO:0007669"/>
    <property type="project" value="TreeGrafter"/>
</dbReference>
<feature type="modified residue" description="4-aspartylphosphate" evidence="2">
    <location>
        <position position="504"/>
    </location>
</feature>
<evidence type="ECO:0000256" key="2">
    <source>
        <dbReference type="PROSITE-ProRule" id="PRU00169"/>
    </source>
</evidence>
<evidence type="ECO:0000256" key="1">
    <source>
        <dbReference type="PROSITE-ProRule" id="PRU00110"/>
    </source>
</evidence>
<dbReference type="SUPFAM" id="SSF55073">
    <property type="entry name" value="Nucleotide cyclase"/>
    <property type="match status" value="1"/>
</dbReference>
<feature type="domain" description="Response regulatory" evidence="3">
    <location>
        <begin position="448"/>
        <end position="571"/>
    </location>
</feature>
<accession>F9DTZ3</accession>
<dbReference type="InterPro" id="IPR000160">
    <property type="entry name" value="GGDEF_dom"/>
</dbReference>
<dbReference type="PROSITE" id="PS50887">
    <property type="entry name" value="GGDEF"/>
    <property type="match status" value="1"/>
</dbReference>
<dbReference type="PROSITE" id="PS50894">
    <property type="entry name" value="HPT"/>
    <property type="match status" value="1"/>
</dbReference>
<keyword evidence="2" id="KW-0597">Phosphoprotein</keyword>
<evidence type="ECO:0000313" key="6">
    <source>
        <dbReference type="EMBL" id="EGQ25177.1"/>
    </source>
</evidence>
<dbReference type="CDD" id="cd17574">
    <property type="entry name" value="REC_OmpR"/>
    <property type="match status" value="1"/>
</dbReference>
<dbReference type="PANTHER" id="PTHR45138">
    <property type="entry name" value="REGULATORY COMPONENTS OF SENSORY TRANSDUCTION SYSTEM"/>
    <property type="match status" value="1"/>
</dbReference>
<dbReference type="InterPro" id="IPR001789">
    <property type="entry name" value="Sig_transdc_resp-reg_receiver"/>
</dbReference>
<dbReference type="GO" id="GO:1902201">
    <property type="term" value="P:negative regulation of bacterial-type flagellum-dependent cell motility"/>
    <property type="evidence" value="ECO:0007669"/>
    <property type="project" value="TreeGrafter"/>
</dbReference>
<dbReference type="Gene3D" id="3.40.50.2300">
    <property type="match status" value="2"/>
</dbReference>
<dbReference type="eggNOG" id="COG0745">
    <property type="taxonomic scope" value="Bacteria"/>
</dbReference>
<reference evidence="6 7" key="1">
    <citation type="submission" date="2011-04" db="EMBL/GenBank/DDBJ databases">
        <authorList>
            <person name="Muzny D."/>
            <person name="Qin X."/>
            <person name="Deng J."/>
            <person name="Jiang H."/>
            <person name="Liu Y."/>
            <person name="Qu J."/>
            <person name="Song X.-Z."/>
            <person name="Zhang L."/>
            <person name="Thornton R."/>
            <person name="Coyle M."/>
            <person name="Francisco L."/>
            <person name="Jackson L."/>
            <person name="Javaid M."/>
            <person name="Korchina V."/>
            <person name="Kovar C."/>
            <person name="Mata R."/>
            <person name="Mathew T."/>
            <person name="Ngo R."/>
            <person name="Nguyen L."/>
            <person name="Nguyen N."/>
            <person name="Okwuonu G."/>
            <person name="Ongeri F."/>
            <person name="Pham C."/>
            <person name="Simmons D."/>
            <person name="Wilczek-Boney K."/>
            <person name="Hale W."/>
            <person name="Jakkamsetti A."/>
            <person name="Pham P."/>
            <person name="Ruth R."/>
            <person name="San Lucas F."/>
            <person name="Warren J."/>
            <person name="Zhang J."/>
            <person name="Zhao Z."/>
            <person name="Zhou C."/>
            <person name="Zhu D."/>
            <person name="Lee S."/>
            <person name="Bess C."/>
            <person name="Blankenburg K."/>
            <person name="Forbes L."/>
            <person name="Fu Q."/>
            <person name="Gubbala S."/>
            <person name="Hirani K."/>
            <person name="Jayaseelan J.C."/>
            <person name="Lara F."/>
            <person name="Munidasa M."/>
            <person name="Palculict T."/>
            <person name="Patil S."/>
            <person name="Pu L.-L."/>
            <person name="Saada N."/>
            <person name="Tang L."/>
            <person name="Weissenberger G."/>
            <person name="Zhu Y."/>
            <person name="Hemphill L."/>
            <person name="Shang Y."/>
            <person name="Youmans B."/>
            <person name="Ayvaz T."/>
            <person name="Ross M."/>
            <person name="Santibanez J."/>
            <person name="Aqrawi P."/>
            <person name="Gross S."/>
            <person name="Joshi V."/>
            <person name="Fowler G."/>
            <person name="Nazareth L."/>
            <person name="Reid J."/>
            <person name="Worley K."/>
            <person name="Petrosino J."/>
            <person name="Highlander S."/>
            <person name="Gibbs R."/>
        </authorList>
    </citation>
    <scope>NUCLEOTIDE SEQUENCE [LARGE SCALE GENOMIC DNA]</scope>
    <source>
        <strain evidence="6 7">2681</strain>
    </source>
</reference>
<feature type="domain" description="HPt" evidence="5">
    <location>
        <begin position="38"/>
        <end position="136"/>
    </location>
</feature>
<keyword evidence="6" id="KW-0548">Nucleotidyltransferase</keyword>
<dbReference type="Pfam" id="PF00072">
    <property type="entry name" value="Response_reg"/>
    <property type="match status" value="2"/>
</dbReference>
<dbReference type="FunFam" id="3.30.70.270:FF:000001">
    <property type="entry name" value="Diguanylate cyclase domain protein"/>
    <property type="match status" value="1"/>
</dbReference>
<dbReference type="STRING" id="759851.SAMN04244570_3192"/>
<dbReference type="GO" id="GO:0000160">
    <property type="term" value="P:phosphorelay signal transduction system"/>
    <property type="evidence" value="ECO:0007669"/>
    <property type="project" value="InterPro"/>
</dbReference>
<organism evidence="6 7">
    <name type="scientific">Sporosarcina newyorkensis 2681</name>
    <dbReference type="NCBI Taxonomy" id="1027292"/>
    <lineage>
        <taxon>Bacteria</taxon>
        <taxon>Bacillati</taxon>
        <taxon>Bacillota</taxon>
        <taxon>Bacilli</taxon>
        <taxon>Bacillales</taxon>
        <taxon>Caryophanaceae</taxon>
        <taxon>Sporosarcina</taxon>
    </lineage>
</organism>
<dbReference type="PANTHER" id="PTHR45138:SF9">
    <property type="entry name" value="DIGUANYLATE CYCLASE DGCM-RELATED"/>
    <property type="match status" value="1"/>
</dbReference>
<dbReference type="GO" id="GO:0005886">
    <property type="term" value="C:plasma membrane"/>
    <property type="evidence" value="ECO:0007669"/>
    <property type="project" value="TreeGrafter"/>
</dbReference>
<comment type="caution">
    <text evidence="6">The sequence shown here is derived from an EMBL/GenBank/DDBJ whole genome shotgun (WGS) entry which is preliminary data.</text>
</comment>
<evidence type="ECO:0000259" key="4">
    <source>
        <dbReference type="PROSITE" id="PS50887"/>
    </source>
</evidence>
<keyword evidence="6" id="KW-0808">Transferase</keyword>
<dbReference type="Pfam" id="PF00990">
    <property type="entry name" value="GGDEF"/>
    <property type="match status" value="1"/>
</dbReference>
<dbReference type="EMBL" id="AFPZ01000070">
    <property type="protein sequence ID" value="EGQ25177.1"/>
    <property type="molecule type" value="Genomic_DNA"/>
</dbReference>
<proteinExistence type="predicted"/>
<evidence type="ECO:0000259" key="5">
    <source>
        <dbReference type="PROSITE" id="PS50894"/>
    </source>
</evidence>
<dbReference type="InterPro" id="IPR011006">
    <property type="entry name" value="CheY-like_superfamily"/>
</dbReference>
<dbReference type="Gene3D" id="3.30.70.270">
    <property type="match status" value="1"/>
</dbReference>
<dbReference type="InterPro" id="IPR029787">
    <property type="entry name" value="Nucleotide_cyclase"/>
</dbReference>
<sequence length="579" mass="66613">MKLETGIYVFPASFSYREIDKRNLIMNRWGNASDGRGGKEMNQKKYQDMLAQRTENIFKDWEARGSLTERELYYFLHKLKGTSGTIELQQLSLFCASQLEILSSSNDQKIPVSSLENLKNRIRSHFDGSEAVKKEEFQLPDCYINQLDQETFILIIDDDLEFVSYLKELLEKMGAQVIISLNGKRGIEQFYSMRPSIILVDTKLPDMSGFEVLDQIADTARQKNTMVALTSEQATKENEIESYRRGAMDFIPKPFDMDIFFPYLFNRQQRQHAISSSIITDSLTGIGNRRYFDEVINNFAKKADQSDTTFSLVMVDLDHFKQVNDLYGHPAGDDVLRKFGEILHDEKREGDYVFRYGGEEFALLFVNLQADEAVHVVERIRNKFNPLSFNSGDQSFNVTFSAGSADYQGDTEELISAADQALYEAKRTGRNRTILYDQRKRMVKRKLMVIIVDDDSFIRQILQQTLLELQSPDIEFTVKTYSDGPAFLEDDWYTPDDYFIVLLDGVMPKMDGLEVLSRLKSDHAKTNVTVSMMTARKSANDIKAALWLGADDYIIKPFQPADVLGRIEKLANRLFDKRE</sequence>
<dbReference type="SUPFAM" id="SSF52172">
    <property type="entry name" value="CheY-like"/>
    <property type="match status" value="2"/>
</dbReference>
<feature type="modified residue" description="Phosphohistidine" evidence="1">
    <location>
        <position position="77"/>
    </location>
</feature>
<gene>
    <name evidence="6" type="ORF">HMPREF9372_2274</name>
</gene>
<dbReference type="HOGENOM" id="CLU_000445_11_28_9"/>
<evidence type="ECO:0000259" key="3">
    <source>
        <dbReference type="PROSITE" id="PS50110"/>
    </source>
</evidence>
<dbReference type="InterPro" id="IPR050469">
    <property type="entry name" value="Diguanylate_Cyclase"/>
</dbReference>
<dbReference type="GO" id="GO:0052621">
    <property type="term" value="F:diguanylate cyclase activity"/>
    <property type="evidence" value="ECO:0007669"/>
    <property type="project" value="UniProtKB-EC"/>
</dbReference>
<feature type="domain" description="GGDEF" evidence="4">
    <location>
        <begin position="308"/>
        <end position="438"/>
    </location>
</feature>
<name>F9DTZ3_9BACL</name>
<dbReference type="EC" id="2.7.7.65" evidence="6"/>
<dbReference type="eggNOG" id="COG3706">
    <property type="taxonomic scope" value="Bacteria"/>
</dbReference>
<dbReference type="NCBIfam" id="TIGR00254">
    <property type="entry name" value="GGDEF"/>
    <property type="match status" value="1"/>
</dbReference>
<feature type="modified residue" description="4-aspartylphosphate" evidence="2">
    <location>
        <position position="201"/>
    </location>
</feature>
<dbReference type="Proteomes" id="UP000005316">
    <property type="component" value="Unassembled WGS sequence"/>
</dbReference>
<feature type="domain" description="Response regulatory" evidence="3">
    <location>
        <begin position="152"/>
        <end position="268"/>
    </location>
</feature>
<dbReference type="CDD" id="cd00156">
    <property type="entry name" value="REC"/>
    <property type="match status" value="1"/>
</dbReference>